<keyword evidence="5" id="KW-1185">Reference proteome</keyword>
<dbReference type="PANTHER" id="PTHR30404:SF7">
    <property type="entry name" value="CELL WALL AMIDASE LYTH-RELATED"/>
    <property type="match status" value="1"/>
</dbReference>
<dbReference type="SMART" id="SM00646">
    <property type="entry name" value="Ami_3"/>
    <property type="match status" value="1"/>
</dbReference>
<feature type="domain" description="SH3b" evidence="3">
    <location>
        <begin position="30"/>
        <end position="92"/>
    </location>
</feature>
<proteinExistence type="predicted"/>
<keyword evidence="1 4" id="KW-0378">Hydrolase</keyword>
<dbReference type="EMBL" id="JAGYPG010000001">
    <property type="protein sequence ID" value="MBS4194792.1"/>
    <property type="molecule type" value="Genomic_DNA"/>
</dbReference>
<dbReference type="InterPro" id="IPR050695">
    <property type="entry name" value="N-acetylmuramoyl_amidase_3"/>
</dbReference>
<dbReference type="InterPro" id="IPR002508">
    <property type="entry name" value="MurNAc-LAA_cat"/>
</dbReference>
<dbReference type="SMART" id="SM00287">
    <property type="entry name" value="SH3b"/>
    <property type="match status" value="3"/>
</dbReference>
<dbReference type="InterPro" id="IPR003646">
    <property type="entry name" value="SH3-like_bac-type"/>
</dbReference>
<dbReference type="PANTHER" id="PTHR30404">
    <property type="entry name" value="N-ACETYLMURAMOYL-L-ALANINE AMIDASE"/>
    <property type="match status" value="1"/>
</dbReference>
<evidence type="ECO:0000313" key="5">
    <source>
        <dbReference type="Proteomes" id="UP000681414"/>
    </source>
</evidence>
<feature type="domain" description="SH3b" evidence="3">
    <location>
        <begin position="98"/>
        <end position="160"/>
    </location>
</feature>
<dbReference type="Pfam" id="PF08239">
    <property type="entry name" value="SH3_3"/>
    <property type="match status" value="3"/>
</dbReference>
<gene>
    <name evidence="4" type="ORF">KHA97_06845</name>
</gene>
<feature type="domain" description="SH3b" evidence="3">
    <location>
        <begin position="168"/>
        <end position="233"/>
    </location>
</feature>
<accession>A0A942YFS0</accession>
<dbReference type="CDD" id="cd02696">
    <property type="entry name" value="MurNAc-LAA"/>
    <property type="match status" value="1"/>
</dbReference>
<evidence type="ECO:0000313" key="4">
    <source>
        <dbReference type="EMBL" id="MBS4194792.1"/>
    </source>
</evidence>
<dbReference type="PIRSF" id="PIRSF037846">
    <property type="entry name" value="Autolysin_YrvJ_prd"/>
    <property type="match status" value="1"/>
</dbReference>
<dbReference type="Proteomes" id="UP000681414">
    <property type="component" value="Unassembled WGS sequence"/>
</dbReference>
<evidence type="ECO:0000256" key="1">
    <source>
        <dbReference type="ARBA" id="ARBA00022801"/>
    </source>
</evidence>
<dbReference type="InterPro" id="IPR017293">
    <property type="entry name" value="N-acetylmuramoyl-L-ala_amidase"/>
</dbReference>
<dbReference type="AlphaFoldDB" id="A0A942YFS0"/>
<comment type="caution">
    <text evidence="4">The sequence shown here is derived from an EMBL/GenBank/DDBJ whole genome shotgun (WGS) entry which is preliminary data.</text>
</comment>
<dbReference type="PROSITE" id="PS51781">
    <property type="entry name" value="SH3B"/>
    <property type="match status" value="3"/>
</dbReference>
<dbReference type="RefSeq" id="WP_213123948.1">
    <property type="nucleotide sequence ID" value="NZ_JAGYPG010000001.1"/>
</dbReference>
<reference evidence="4 5" key="1">
    <citation type="submission" date="2021-05" db="EMBL/GenBank/DDBJ databases">
        <title>Novel Bacillus species.</title>
        <authorList>
            <person name="Liu G."/>
        </authorList>
    </citation>
    <scope>NUCLEOTIDE SEQUENCE [LARGE SCALE GENOMIC DNA]</scope>
    <source>
        <strain evidence="5">FJAT-49780</strain>
    </source>
</reference>
<organism evidence="4 5">
    <name type="scientific">Lederbergia citri</name>
    <dbReference type="NCBI Taxonomy" id="2833580"/>
    <lineage>
        <taxon>Bacteria</taxon>
        <taxon>Bacillati</taxon>
        <taxon>Bacillota</taxon>
        <taxon>Bacilli</taxon>
        <taxon>Bacillales</taxon>
        <taxon>Bacillaceae</taxon>
        <taxon>Lederbergia</taxon>
    </lineage>
</organism>
<protein>
    <submittedName>
        <fullName evidence="4">N-acetylmuramoyl-L-alanine amidase</fullName>
        <ecNumber evidence="4">3.5.1.28</ecNumber>
    </submittedName>
</protein>
<sequence>MGKKLFFFIVIPLLLVILFIRYSPIIKADSDTIVITGEIVNVREKPGTTYSIITQIRKGETYEIKNEKDGWYEIKLPSGKKGWVANWLAQEQNSPTNTNKGMVIADHLNIRSEPTLTGSVIGNLQMGDEVVILDHEDDWLEIEYASGSAWVSSSYIEKMEKKPVGAIQEEIYISALYDDTNIRKKPTLKSAIVGQASSKDVFKVLKKEGDWYQIEYTSGKLGYIASWIVTDTNEVSTKTIVIDPGHGGRDEGAAGANGTIEKNLTLNAALLLSEKLKKAGFNVILTRSADEYVSLQDRAELAYIKNADIFISLHFDSIEDSSVHGHTTYYYYDDEVKIAEAIHNRITDAIHISDRGVRYGDYYVLRENQRPSILLELGYLSNPAEEQVIKTKKYMDKITNAIEKGLVDYFSGD</sequence>
<evidence type="ECO:0000259" key="3">
    <source>
        <dbReference type="PROSITE" id="PS51781"/>
    </source>
</evidence>
<dbReference type="EC" id="3.5.1.28" evidence="4"/>
<keyword evidence="2" id="KW-0961">Cell wall biogenesis/degradation</keyword>
<name>A0A942YFS0_9BACI</name>
<evidence type="ECO:0000256" key="2">
    <source>
        <dbReference type="ARBA" id="ARBA00023316"/>
    </source>
</evidence>
<dbReference type="GO" id="GO:0008745">
    <property type="term" value="F:N-acetylmuramoyl-L-alanine amidase activity"/>
    <property type="evidence" value="ECO:0007669"/>
    <property type="project" value="UniProtKB-EC"/>
</dbReference>
<dbReference type="Gene3D" id="2.30.30.40">
    <property type="entry name" value="SH3 Domains"/>
    <property type="match status" value="3"/>
</dbReference>
<dbReference type="SUPFAM" id="SSF53187">
    <property type="entry name" value="Zn-dependent exopeptidases"/>
    <property type="match status" value="1"/>
</dbReference>
<dbReference type="GO" id="GO:0009253">
    <property type="term" value="P:peptidoglycan catabolic process"/>
    <property type="evidence" value="ECO:0007669"/>
    <property type="project" value="InterPro"/>
</dbReference>
<dbReference type="GO" id="GO:0030288">
    <property type="term" value="C:outer membrane-bounded periplasmic space"/>
    <property type="evidence" value="ECO:0007669"/>
    <property type="project" value="TreeGrafter"/>
</dbReference>
<dbReference type="Pfam" id="PF01520">
    <property type="entry name" value="Amidase_3"/>
    <property type="match status" value="1"/>
</dbReference>
<dbReference type="Gene3D" id="3.40.630.40">
    <property type="entry name" value="Zn-dependent exopeptidases"/>
    <property type="match status" value="1"/>
</dbReference>
<dbReference type="GO" id="GO:0071555">
    <property type="term" value="P:cell wall organization"/>
    <property type="evidence" value="ECO:0007669"/>
    <property type="project" value="UniProtKB-KW"/>
</dbReference>